<dbReference type="OrthoDB" id="2881061at2759"/>
<sequence length="313" mass="35203">MFGKRNMISGSIPSFIRDDYVVWNVLDYVRATVLVSDGISITWSRVHGILSSLLSGSTFSLPQAPPVMPQDSDIRAAVKGFSSQLRARILQAWMTKPTTDDEYAYCQTRGRSTPCSRCLSTESVCVAYNIGCSNCSVSEVTCSRFLDEKYHRIQRFITMNIASIPALVQACLDLQRQTLTPVAMKERIEFSEYTNNLYGYGYSPAETNIPGLHESFPSHLLPGEDALTEIGSDINRTVYLLHQENEDLRRENEQLRETFRLAVEPKESESKNTNGTVSVSLTPCSRHSYAEPCKQWVDTTSCLPPRLARKKFS</sequence>
<organism evidence="1 2">
    <name type="scientific">Armillaria ostoyae</name>
    <name type="common">Armillaria root rot fungus</name>
    <dbReference type="NCBI Taxonomy" id="47428"/>
    <lineage>
        <taxon>Eukaryota</taxon>
        <taxon>Fungi</taxon>
        <taxon>Dikarya</taxon>
        <taxon>Basidiomycota</taxon>
        <taxon>Agaricomycotina</taxon>
        <taxon>Agaricomycetes</taxon>
        <taxon>Agaricomycetidae</taxon>
        <taxon>Agaricales</taxon>
        <taxon>Marasmiineae</taxon>
        <taxon>Physalacriaceae</taxon>
        <taxon>Armillaria</taxon>
    </lineage>
</organism>
<keyword evidence="2" id="KW-1185">Reference proteome</keyword>
<protein>
    <submittedName>
        <fullName evidence="1">Uncharacterized protein</fullName>
    </submittedName>
</protein>
<gene>
    <name evidence="1" type="ORF">ARMOST_11203</name>
</gene>
<name>A0A284RGH4_ARMOS</name>
<dbReference type="Proteomes" id="UP000219338">
    <property type="component" value="Unassembled WGS sequence"/>
</dbReference>
<reference evidence="2" key="1">
    <citation type="journal article" date="2017" name="Nat. Ecol. Evol.">
        <title>Genome expansion and lineage-specific genetic innovations in the forest pathogenic fungi Armillaria.</title>
        <authorList>
            <person name="Sipos G."/>
            <person name="Prasanna A.N."/>
            <person name="Walter M.C."/>
            <person name="O'Connor E."/>
            <person name="Balint B."/>
            <person name="Krizsan K."/>
            <person name="Kiss B."/>
            <person name="Hess J."/>
            <person name="Varga T."/>
            <person name="Slot J."/>
            <person name="Riley R."/>
            <person name="Boka B."/>
            <person name="Rigling D."/>
            <person name="Barry K."/>
            <person name="Lee J."/>
            <person name="Mihaltcheva S."/>
            <person name="LaButti K."/>
            <person name="Lipzen A."/>
            <person name="Waldron R."/>
            <person name="Moloney N.M."/>
            <person name="Sperisen C."/>
            <person name="Kredics L."/>
            <person name="Vagvoelgyi C."/>
            <person name="Patrignani A."/>
            <person name="Fitzpatrick D."/>
            <person name="Nagy I."/>
            <person name="Doyle S."/>
            <person name="Anderson J.B."/>
            <person name="Grigoriev I.V."/>
            <person name="Gueldener U."/>
            <person name="Muensterkoetter M."/>
            <person name="Nagy L.G."/>
        </authorList>
    </citation>
    <scope>NUCLEOTIDE SEQUENCE [LARGE SCALE GENOMIC DNA]</scope>
    <source>
        <strain evidence="2">C18/9</strain>
    </source>
</reference>
<proteinExistence type="predicted"/>
<dbReference type="EMBL" id="FUEG01000008">
    <property type="protein sequence ID" value="SJL07850.1"/>
    <property type="molecule type" value="Genomic_DNA"/>
</dbReference>
<evidence type="ECO:0000313" key="1">
    <source>
        <dbReference type="EMBL" id="SJL07850.1"/>
    </source>
</evidence>
<evidence type="ECO:0000313" key="2">
    <source>
        <dbReference type="Proteomes" id="UP000219338"/>
    </source>
</evidence>
<accession>A0A284RGH4</accession>
<dbReference type="AlphaFoldDB" id="A0A284RGH4"/>